<keyword evidence="7" id="KW-0576">Peroxisome</keyword>
<dbReference type="InterPro" id="IPR001753">
    <property type="entry name" value="Enoyl-CoA_hydra/iso"/>
</dbReference>
<dbReference type="GO" id="GO:0005739">
    <property type="term" value="C:mitochondrion"/>
    <property type="evidence" value="ECO:0007669"/>
    <property type="project" value="TreeGrafter"/>
</dbReference>
<dbReference type="HOGENOM" id="CLU_009834_7_0_1"/>
<comment type="pathway">
    <text evidence="2">Lipid metabolism; fatty acid beta-oxidation.</text>
</comment>
<dbReference type="InterPro" id="IPR045002">
    <property type="entry name" value="Ech1-like"/>
</dbReference>
<keyword evidence="10" id="KW-1185">Reference proteome</keyword>
<dbReference type="VEuPathDB" id="FungiDB:SPBR_07602"/>
<keyword evidence="6" id="KW-0443">Lipid metabolism</keyword>
<dbReference type="SUPFAM" id="SSF52096">
    <property type="entry name" value="ClpP/crotonase"/>
    <property type="match status" value="1"/>
</dbReference>
<dbReference type="InterPro" id="IPR014748">
    <property type="entry name" value="Enoyl-CoA_hydra_C"/>
</dbReference>
<keyword evidence="8 9" id="KW-0413">Isomerase</keyword>
<dbReference type="GO" id="GO:0005777">
    <property type="term" value="C:peroxisome"/>
    <property type="evidence" value="ECO:0007669"/>
    <property type="project" value="UniProtKB-SubCell"/>
</dbReference>
<gene>
    <name evidence="9" type="ORF">SPBR_07602</name>
</gene>
<evidence type="ECO:0000256" key="6">
    <source>
        <dbReference type="ARBA" id="ARBA00023098"/>
    </source>
</evidence>
<dbReference type="Pfam" id="PF00378">
    <property type="entry name" value="ECH_1"/>
    <property type="match status" value="1"/>
</dbReference>
<dbReference type="CDD" id="cd06558">
    <property type="entry name" value="crotonase-like"/>
    <property type="match status" value="1"/>
</dbReference>
<proteinExistence type="inferred from homology"/>
<dbReference type="FunFam" id="3.90.226.10:FF:000024">
    <property type="entry name" value="Delta3,5-delta2,4-dienoyl-CoA isomerase"/>
    <property type="match status" value="1"/>
</dbReference>
<dbReference type="OrthoDB" id="14970at2759"/>
<dbReference type="RefSeq" id="XP_040616105.1">
    <property type="nucleotide sequence ID" value="XM_040765856.1"/>
</dbReference>
<dbReference type="EMBL" id="AWTV01000009">
    <property type="protein sequence ID" value="KIH88095.1"/>
    <property type="molecule type" value="Genomic_DNA"/>
</dbReference>
<protein>
    <submittedName>
        <fullName evidence="9">Delta(3,5)-dienoyl-CoA isomerase</fullName>
    </submittedName>
</protein>
<accession>A0A0C2IM70</accession>
<evidence type="ECO:0000256" key="1">
    <source>
        <dbReference type="ARBA" id="ARBA00004275"/>
    </source>
</evidence>
<dbReference type="UniPathway" id="UPA00659"/>
<keyword evidence="4" id="KW-0276">Fatty acid metabolism</keyword>
<dbReference type="GO" id="GO:0051750">
    <property type="term" value="F:delta(3,5)-delta(2,4)-dienoyl-CoA isomerase activity"/>
    <property type="evidence" value="ECO:0007669"/>
    <property type="project" value="TreeGrafter"/>
</dbReference>
<reference evidence="9 10" key="1">
    <citation type="journal article" date="2014" name="BMC Genomics">
        <title>Comparative genomics of the major fungal agents of human and animal Sporotrichosis: Sporothrix schenckii and Sporothrix brasiliensis.</title>
        <authorList>
            <person name="Teixeira M.M."/>
            <person name="de Almeida L.G."/>
            <person name="Kubitschek-Barreira P."/>
            <person name="Alves F.L."/>
            <person name="Kioshima E.S."/>
            <person name="Abadio A.K."/>
            <person name="Fernandes L."/>
            <person name="Derengowski L.S."/>
            <person name="Ferreira K.S."/>
            <person name="Souza R.C."/>
            <person name="Ruiz J.C."/>
            <person name="de Andrade N.C."/>
            <person name="Paes H.C."/>
            <person name="Nicola A.M."/>
            <person name="Albuquerque P."/>
            <person name="Gerber A.L."/>
            <person name="Martins V.P."/>
            <person name="Peconick L.D."/>
            <person name="Neto A.V."/>
            <person name="Chaucanez C.B."/>
            <person name="Silva P.A."/>
            <person name="Cunha O.L."/>
            <person name="de Oliveira F.F."/>
            <person name="dos Santos T.C."/>
            <person name="Barros A.L."/>
            <person name="Soares M.A."/>
            <person name="de Oliveira L.M."/>
            <person name="Marini M.M."/>
            <person name="Villalobos-Duno H."/>
            <person name="Cunha M.M."/>
            <person name="de Hoog S."/>
            <person name="da Silveira J.F."/>
            <person name="Henrissat B."/>
            <person name="Nino-Vega G.A."/>
            <person name="Cisalpino P.S."/>
            <person name="Mora-Montes H.M."/>
            <person name="Almeida S.R."/>
            <person name="Stajich J.E."/>
            <person name="Lopes-Bezerra L.M."/>
            <person name="Vasconcelos A.T."/>
            <person name="Felipe M.S."/>
        </authorList>
    </citation>
    <scope>NUCLEOTIDE SEQUENCE [LARGE SCALE GENOMIC DNA]</scope>
    <source>
        <strain evidence="9 10">5110</strain>
    </source>
</reference>
<dbReference type="FunFam" id="1.10.12.10:FF:000004">
    <property type="entry name" value="Delta3,5-delta2,4-dienoyl-CoA isomerase"/>
    <property type="match status" value="1"/>
</dbReference>
<comment type="subcellular location">
    <subcellularLocation>
        <location evidence="1">Peroxisome</location>
    </subcellularLocation>
</comment>
<dbReference type="Gene3D" id="1.10.12.10">
    <property type="entry name" value="Lyase 2-enoyl-coa Hydratase, Chain A, domain 2"/>
    <property type="match status" value="1"/>
</dbReference>
<comment type="similarity">
    <text evidence="3">Belongs to the enoyl-CoA hydratase/isomerase family.</text>
</comment>
<evidence type="ECO:0000256" key="7">
    <source>
        <dbReference type="ARBA" id="ARBA00023140"/>
    </source>
</evidence>
<dbReference type="PANTHER" id="PTHR43149:SF1">
    <property type="entry name" value="DELTA(3,5)-DELTA(2,4)-DIENOYL-COA ISOMERASE, MITOCHONDRIAL"/>
    <property type="match status" value="1"/>
</dbReference>
<dbReference type="InterPro" id="IPR029045">
    <property type="entry name" value="ClpP/crotonase-like_dom_sf"/>
</dbReference>
<name>A0A0C2IM70_9PEZI</name>
<organism evidence="9 10">
    <name type="scientific">Sporothrix brasiliensis 5110</name>
    <dbReference type="NCBI Taxonomy" id="1398154"/>
    <lineage>
        <taxon>Eukaryota</taxon>
        <taxon>Fungi</taxon>
        <taxon>Dikarya</taxon>
        <taxon>Ascomycota</taxon>
        <taxon>Pezizomycotina</taxon>
        <taxon>Sordariomycetes</taxon>
        <taxon>Sordariomycetidae</taxon>
        <taxon>Ophiostomatales</taxon>
        <taxon>Ophiostomataceae</taxon>
        <taxon>Sporothrix</taxon>
    </lineage>
</organism>
<evidence type="ECO:0000256" key="8">
    <source>
        <dbReference type="ARBA" id="ARBA00023235"/>
    </source>
</evidence>
<keyword evidence="5" id="KW-0007">Acetylation</keyword>
<dbReference type="GeneID" id="63680777"/>
<dbReference type="PANTHER" id="PTHR43149">
    <property type="entry name" value="ENOYL-COA HYDRATASE"/>
    <property type="match status" value="1"/>
</dbReference>
<evidence type="ECO:0000256" key="3">
    <source>
        <dbReference type="ARBA" id="ARBA00005254"/>
    </source>
</evidence>
<evidence type="ECO:0000256" key="4">
    <source>
        <dbReference type="ARBA" id="ARBA00022832"/>
    </source>
</evidence>
<evidence type="ECO:0000313" key="9">
    <source>
        <dbReference type="EMBL" id="KIH88095.1"/>
    </source>
</evidence>
<comment type="caution">
    <text evidence="9">The sequence shown here is derived from an EMBL/GenBank/DDBJ whole genome shotgun (WGS) entry which is preliminary data.</text>
</comment>
<dbReference type="Gene3D" id="3.90.226.10">
    <property type="entry name" value="2-enoyl-CoA Hydratase, Chain A, domain 1"/>
    <property type="match status" value="1"/>
</dbReference>
<dbReference type="GO" id="GO:0006635">
    <property type="term" value="P:fatty acid beta-oxidation"/>
    <property type="evidence" value="ECO:0007669"/>
    <property type="project" value="UniProtKB-UniPathway"/>
</dbReference>
<sequence>MSFKYIRITKPAEYVAHVELNRPEKLNAFIPDLWLELGQAFKQLSADSDVRAIVLSGAGDRAFTTGLDVVSAGQWFSEMGNLPDTARRTVYMRRHIQGMQDSLTAIEKCEKPVICVMHGISLGMAVDVACCADVRICASDTRFAVKEVDIGLAADLGSLARLPHIVASQSWVAEVSLTARDFLAAEAQAVGFVSRVLPDKAAALAYGLQMATLIAAKSPVAVQGTKELLVHGRDHTVDDTLKYTAVWNASAIQCDDVQVALMSGMQKTKPHFSKL</sequence>
<dbReference type="Proteomes" id="UP000031575">
    <property type="component" value="Unassembled WGS sequence"/>
</dbReference>
<dbReference type="AlphaFoldDB" id="A0A0C2IM70"/>
<evidence type="ECO:0000256" key="5">
    <source>
        <dbReference type="ARBA" id="ARBA00022990"/>
    </source>
</evidence>
<evidence type="ECO:0000313" key="10">
    <source>
        <dbReference type="Proteomes" id="UP000031575"/>
    </source>
</evidence>
<evidence type="ECO:0000256" key="2">
    <source>
        <dbReference type="ARBA" id="ARBA00005005"/>
    </source>
</evidence>